<evidence type="ECO:0000256" key="3">
    <source>
        <dbReference type="RuleBase" id="RU362130"/>
    </source>
</evidence>
<evidence type="ECO:0000256" key="2">
    <source>
        <dbReference type="ARBA" id="ARBA00022704"/>
    </source>
</evidence>
<evidence type="ECO:0000313" key="6">
    <source>
        <dbReference type="Proteomes" id="UP001314170"/>
    </source>
</evidence>
<dbReference type="InterPro" id="IPR046350">
    <property type="entry name" value="Cystatin_sf"/>
</dbReference>
<dbReference type="SUPFAM" id="SSF54403">
    <property type="entry name" value="Cystatin/monellin"/>
    <property type="match status" value="1"/>
</dbReference>
<dbReference type="InterPro" id="IPR027214">
    <property type="entry name" value="Cystatin"/>
</dbReference>
<reference evidence="5 6" key="1">
    <citation type="submission" date="2024-01" db="EMBL/GenBank/DDBJ databases">
        <authorList>
            <person name="Waweru B."/>
        </authorList>
    </citation>
    <scope>NUCLEOTIDE SEQUENCE [LARGE SCALE GENOMIC DNA]</scope>
</reference>
<evidence type="ECO:0000256" key="1">
    <source>
        <dbReference type="ARBA" id="ARBA00022690"/>
    </source>
</evidence>
<dbReference type="PANTHER" id="PTHR11413:SF103">
    <property type="entry name" value="CYSTEINE PROTEINASE INHIBITOR 12"/>
    <property type="match status" value="1"/>
</dbReference>
<comment type="similarity">
    <text evidence="3">Belongs to the cystatin family. Phytocystatin subfamily.</text>
</comment>
<comment type="caution">
    <text evidence="5">The sequence shown here is derived from an EMBL/GenBank/DDBJ whole genome shotgun (WGS) entry which is preliminary data.</text>
</comment>
<dbReference type="PANTHER" id="PTHR11413">
    <property type="entry name" value="CYSTATIN FAMILY MEMBER"/>
    <property type="match status" value="1"/>
</dbReference>
<keyword evidence="1 3" id="KW-0646">Protease inhibitor</keyword>
<evidence type="ECO:0000259" key="4">
    <source>
        <dbReference type="Pfam" id="PF16845"/>
    </source>
</evidence>
<dbReference type="GO" id="GO:0004869">
    <property type="term" value="F:cysteine-type endopeptidase inhibitor activity"/>
    <property type="evidence" value="ECO:0007669"/>
    <property type="project" value="UniProtKB-KW"/>
</dbReference>
<dbReference type="AlphaFoldDB" id="A0AAV1RXM2"/>
<dbReference type="InterPro" id="IPR000010">
    <property type="entry name" value="Cystatin_dom"/>
</dbReference>
<feature type="domain" description="Cystatin" evidence="4">
    <location>
        <begin position="147"/>
        <end position="219"/>
    </location>
</feature>
<keyword evidence="2 3" id="KW-0789">Thiol protease inhibitor</keyword>
<dbReference type="Gene3D" id="3.10.450.10">
    <property type="match status" value="1"/>
</dbReference>
<evidence type="ECO:0000313" key="5">
    <source>
        <dbReference type="EMBL" id="CAK7340277.1"/>
    </source>
</evidence>
<dbReference type="EMBL" id="CAWUPB010001159">
    <property type="protein sequence ID" value="CAK7340277.1"/>
    <property type="molecule type" value="Genomic_DNA"/>
</dbReference>
<organism evidence="5 6">
    <name type="scientific">Dovyalis caffra</name>
    <dbReference type="NCBI Taxonomy" id="77055"/>
    <lineage>
        <taxon>Eukaryota</taxon>
        <taxon>Viridiplantae</taxon>
        <taxon>Streptophyta</taxon>
        <taxon>Embryophyta</taxon>
        <taxon>Tracheophyta</taxon>
        <taxon>Spermatophyta</taxon>
        <taxon>Magnoliopsida</taxon>
        <taxon>eudicotyledons</taxon>
        <taxon>Gunneridae</taxon>
        <taxon>Pentapetalae</taxon>
        <taxon>rosids</taxon>
        <taxon>fabids</taxon>
        <taxon>Malpighiales</taxon>
        <taxon>Salicaceae</taxon>
        <taxon>Flacourtieae</taxon>
        <taxon>Dovyalis</taxon>
    </lineage>
</organism>
<sequence length="262" mass="29779">MSAVGSRTRFPVVSVQAGDRRRDDHPSIVKISMEKQKKLAGFLVCFDLIREINNKKQRMVRCKACYEVHEAPVVDGVKLDIETCRADYSEMFDIIYYILSPEQCKIKYPELFYDDKLPFWFPDFKACRCIGGGATLRVDAHKNKLYASLAKFAIDEYNKHENASLEYVRVDGAYFSIVSGLNQHVFIEARDAAAGGEKKLYRAKIYLNLTGQTQLSLFKPVERPSEQSCKVILQLACVCAFFTVRPSFLSSLFSSCAINFIS</sequence>
<dbReference type="CDD" id="cd00042">
    <property type="entry name" value="CY"/>
    <property type="match status" value="1"/>
</dbReference>
<gene>
    <name evidence="5" type="ORF">DCAF_LOCUS15358</name>
</gene>
<keyword evidence="6" id="KW-1185">Reference proteome</keyword>
<proteinExistence type="inferred from homology"/>
<dbReference type="Proteomes" id="UP001314170">
    <property type="component" value="Unassembled WGS sequence"/>
</dbReference>
<dbReference type="Pfam" id="PF16845">
    <property type="entry name" value="SQAPI"/>
    <property type="match status" value="1"/>
</dbReference>
<name>A0AAV1RXM2_9ROSI</name>
<protein>
    <recommendedName>
        <fullName evidence="3">Cysteine proteinase inhibitor</fullName>
    </recommendedName>
</protein>
<accession>A0AAV1RXM2</accession>